<dbReference type="GeneID" id="43589043"/>
<feature type="region of interest" description="Disordered" evidence="6">
    <location>
        <begin position="156"/>
        <end position="187"/>
    </location>
</feature>
<feature type="compositionally biased region" description="Low complexity" evidence="6">
    <location>
        <begin position="304"/>
        <end position="316"/>
    </location>
</feature>
<keyword evidence="5" id="KW-0539">Nucleus</keyword>
<feature type="region of interest" description="Disordered" evidence="6">
    <location>
        <begin position="300"/>
        <end position="374"/>
    </location>
</feature>
<dbReference type="SMART" id="SM00271">
    <property type="entry name" value="DnaJ"/>
    <property type="match status" value="1"/>
</dbReference>
<name>A0A5M6BY76_9TREE</name>
<gene>
    <name evidence="7" type="ORF">CI109_106138</name>
</gene>
<dbReference type="OrthoDB" id="376357at2759"/>
<dbReference type="KEGG" id="ksn:43589043"/>
<keyword evidence="4" id="KW-0143">Chaperone</keyword>
<sequence>MAPLLTEEESALDPYATLEISTDATEKDIKKAFRQRSLKCHPDRNPTPEAAILFRQISLSLEILIDPSKRSYVDNKLESDRRKREQYAASGAKRKAMIDALTAREDEAKKAKVDQVKRRQQQAEEEAIKDAGRKILEEAQKRAMAASVSVSASASNGAAAAGGGEGGASSSNGGSKSTTTTTNGQPSITSVDLTLILTFPSSSTSTLSSSSTELQQTLRGKYGPISHLVLTDPSTTTTANNTTDKKKKKGKGRRAVVEFDRGNWGGCWACWKDHENNKGLEEGMKVRWAGGAVPQWVEWASRQPTSNPTTTKTETNGHANGSTSTPNAAFGSAPSFDSAPDLGGANGNGTTMAELLAQHSKTKETKAKNEEYESMTLLRMRQLERQRLEEQIRREEEGDD</sequence>
<dbReference type="SUPFAM" id="SSF46565">
    <property type="entry name" value="Chaperone J-domain"/>
    <property type="match status" value="1"/>
</dbReference>
<feature type="compositionally biased region" description="Basic and acidic residues" evidence="6">
    <location>
        <begin position="361"/>
        <end position="371"/>
    </location>
</feature>
<dbReference type="AlphaFoldDB" id="A0A5M6BY76"/>
<accession>A0A5M6BY76</accession>
<dbReference type="GO" id="GO:0005737">
    <property type="term" value="C:cytoplasm"/>
    <property type="evidence" value="ECO:0007669"/>
    <property type="project" value="UniProtKB-SubCell"/>
</dbReference>
<feature type="region of interest" description="Disordered" evidence="6">
    <location>
        <begin position="225"/>
        <end position="254"/>
    </location>
</feature>
<feature type="compositionally biased region" description="Polar residues" evidence="6">
    <location>
        <begin position="317"/>
        <end position="327"/>
    </location>
</feature>
<dbReference type="InterPro" id="IPR036869">
    <property type="entry name" value="J_dom_sf"/>
</dbReference>
<reference evidence="7" key="1">
    <citation type="submission" date="2017-08" db="EMBL/GenBank/DDBJ databases">
        <authorList>
            <person name="Cuomo C."/>
            <person name="Billmyre B."/>
            <person name="Heitman J."/>
        </authorList>
    </citation>
    <scope>NUCLEOTIDE SEQUENCE</scope>
    <source>
        <strain evidence="7">CBS 12478</strain>
    </source>
</reference>
<dbReference type="GO" id="GO:0000390">
    <property type="term" value="P:spliceosomal complex disassembly"/>
    <property type="evidence" value="ECO:0007669"/>
    <property type="project" value="TreeGrafter"/>
</dbReference>
<evidence type="ECO:0000256" key="2">
    <source>
        <dbReference type="ARBA" id="ARBA00004496"/>
    </source>
</evidence>
<dbReference type="Pfam" id="PF00226">
    <property type="entry name" value="DnaJ"/>
    <property type="match status" value="1"/>
</dbReference>
<dbReference type="InterPro" id="IPR001623">
    <property type="entry name" value="DnaJ_domain"/>
</dbReference>
<dbReference type="GO" id="GO:0005681">
    <property type="term" value="C:spliceosomal complex"/>
    <property type="evidence" value="ECO:0007669"/>
    <property type="project" value="TreeGrafter"/>
</dbReference>
<feature type="compositionally biased region" description="Polar residues" evidence="6">
    <location>
        <begin position="176"/>
        <end position="187"/>
    </location>
</feature>
<dbReference type="CDD" id="cd06257">
    <property type="entry name" value="DnaJ"/>
    <property type="match status" value="1"/>
</dbReference>
<dbReference type="RefSeq" id="XP_031860702.1">
    <property type="nucleotide sequence ID" value="XM_032004903.1"/>
</dbReference>
<dbReference type="PROSITE" id="PS50076">
    <property type="entry name" value="DNAJ_2"/>
    <property type="match status" value="1"/>
</dbReference>
<reference evidence="7" key="2">
    <citation type="submission" date="2024-01" db="EMBL/GenBank/DDBJ databases">
        <title>Comparative genomics of Cryptococcus and Kwoniella reveals pathogenesis evolution and contrasting modes of karyotype evolution via chromosome fusion or intercentromeric recombination.</title>
        <authorList>
            <person name="Coelho M.A."/>
            <person name="David-Palma M."/>
            <person name="Shea T."/>
            <person name="Bowers K."/>
            <person name="McGinley-Smith S."/>
            <person name="Mohammad A.W."/>
            <person name="Gnirke A."/>
            <person name="Yurkov A.M."/>
            <person name="Nowrousian M."/>
            <person name="Sun S."/>
            <person name="Cuomo C.A."/>
            <person name="Heitman J."/>
        </authorList>
    </citation>
    <scope>NUCLEOTIDE SEQUENCE</scope>
    <source>
        <strain evidence="7">CBS 12478</strain>
    </source>
</reference>
<feature type="compositionally biased region" description="Basic residues" evidence="6">
    <location>
        <begin position="245"/>
        <end position="254"/>
    </location>
</feature>
<evidence type="ECO:0000256" key="6">
    <source>
        <dbReference type="SAM" id="MobiDB-lite"/>
    </source>
</evidence>
<evidence type="ECO:0000256" key="5">
    <source>
        <dbReference type="ARBA" id="ARBA00023242"/>
    </source>
</evidence>
<dbReference type="InterPro" id="IPR052094">
    <property type="entry name" value="Pre-mRNA-splicing_ERAD"/>
</dbReference>
<dbReference type="PRINTS" id="PR00625">
    <property type="entry name" value="JDOMAIN"/>
</dbReference>
<dbReference type="Gene3D" id="1.10.287.110">
    <property type="entry name" value="DnaJ domain"/>
    <property type="match status" value="1"/>
</dbReference>
<keyword evidence="3" id="KW-0963">Cytoplasm</keyword>
<dbReference type="PANTHER" id="PTHR44313">
    <property type="entry name" value="DNAJ HOMOLOG SUBFAMILY C MEMBER 17"/>
    <property type="match status" value="1"/>
</dbReference>
<comment type="subcellular location">
    <subcellularLocation>
        <location evidence="2">Cytoplasm</location>
    </subcellularLocation>
    <subcellularLocation>
        <location evidence="1">Nucleus</location>
    </subcellularLocation>
</comment>
<protein>
    <submittedName>
        <fullName evidence="7">Uncharacterized protein</fullName>
    </submittedName>
</protein>
<dbReference type="Proteomes" id="UP000322225">
    <property type="component" value="Chromosome 11"/>
</dbReference>
<dbReference type="PANTHER" id="PTHR44313:SF1">
    <property type="entry name" value="DNAJ HOMOLOG SUBFAMILY C MEMBER 17"/>
    <property type="match status" value="1"/>
</dbReference>
<evidence type="ECO:0000256" key="1">
    <source>
        <dbReference type="ARBA" id="ARBA00004123"/>
    </source>
</evidence>
<evidence type="ECO:0000256" key="4">
    <source>
        <dbReference type="ARBA" id="ARBA00023186"/>
    </source>
</evidence>
<evidence type="ECO:0000313" key="7">
    <source>
        <dbReference type="EMBL" id="WWD21652.1"/>
    </source>
</evidence>
<organism evidence="7 8">
    <name type="scientific">Kwoniella shandongensis</name>
    <dbReference type="NCBI Taxonomy" id="1734106"/>
    <lineage>
        <taxon>Eukaryota</taxon>
        <taxon>Fungi</taxon>
        <taxon>Dikarya</taxon>
        <taxon>Basidiomycota</taxon>
        <taxon>Agaricomycotina</taxon>
        <taxon>Tremellomycetes</taxon>
        <taxon>Tremellales</taxon>
        <taxon>Cryptococcaceae</taxon>
        <taxon>Kwoniella</taxon>
    </lineage>
</organism>
<dbReference type="EMBL" id="CP144061">
    <property type="protein sequence ID" value="WWD21652.1"/>
    <property type="molecule type" value="Genomic_DNA"/>
</dbReference>
<evidence type="ECO:0000313" key="8">
    <source>
        <dbReference type="Proteomes" id="UP000322225"/>
    </source>
</evidence>
<keyword evidence="8" id="KW-1185">Reference proteome</keyword>
<evidence type="ECO:0000256" key="3">
    <source>
        <dbReference type="ARBA" id="ARBA00022490"/>
    </source>
</evidence>
<proteinExistence type="predicted"/>